<keyword evidence="6" id="KW-1185">Reference proteome</keyword>
<evidence type="ECO:0000259" key="4">
    <source>
        <dbReference type="PROSITE" id="PS50949"/>
    </source>
</evidence>
<dbReference type="SUPFAM" id="SSF48008">
    <property type="entry name" value="GntR ligand-binding domain-like"/>
    <property type="match status" value="1"/>
</dbReference>
<proteinExistence type="predicted"/>
<evidence type="ECO:0000313" key="5">
    <source>
        <dbReference type="EMBL" id="MBA9028758.1"/>
    </source>
</evidence>
<dbReference type="InterPro" id="IPR036388">
    <property type="entry name" value="WH-like_DNA-bd_sf"/>
</dbReference>
<dbReference type="Pfam" id="PF00392">
    <property type="entry name" value="GntR"/>
    <property type="match status" value="1"/>
</dbReference>
<dbReference type="Gene3D" id="1.10.10.10">
    <property type="entry name" value="Winged helix-like DNA-binding domain superfamily/Winged helix DNA-binding domain"/>
    <property type="match status" value="1"/>
</dbReference>
<organism evidence="5 6">
    <name type="scientific">Peribacillus huizhouensis</name>
    <dbReference type="NCBI Taxonomy" id="1501239"/>
    <lineage>
        <taxon>Bacteria</taxon>
        <taxon>Bacillati</taxon>
        <taxon>Bacillota</taxon>
        <taxon>Bacilli</taxon>
        <taxon>Bacillales</taxon>
        <taxon>Bacillaceae</taxon>
        <taxon>Peribacillus</taxon>
    </lineage>
</organism>
<accession>A0ABR6CUQ8</accession>
<dbReference type="InterPro" id="IPR011711">
    <property type="entry name" value="GntR_C"/>
</dbReference>
<evidence type="ECO:0000256" key="3">
    <source>
        <dbReference type="ARBA" id="ARBA00023163"/>
    </source>
</evidence>
<dbReference type="SMART" id="SM00895">
    <property type="entry name" value="FCD"/>
    <property type="match status" value="1"/>
</dbReference>
<dbReference type="InterPro" id="IPR036390">
    <property type="entry name" value="WH_DNA-bd_sf"/>
</dbReference>
<dbReference type="SUPFAM" id="SSF46785">
    <property type="entry name" value="Winged helix' DNA-binding domain"/>
    <property type="match status" value="1"/>
</dbReference>
<dbReference type="PRINTS" id="PR00035">
    <property type="entry name" value="HTHGNTR"/>
</dbReference>
<dbReference type="Pfam" id="PF07729">
    <property type="entry name" value="FCD"/>
    <property type="match status" value="1"/>
</dbReference>
<dbReference type="EMBL" id="JACJHX010000018">
    <property type="protein sequence ID" value="MBA9028758.1"/>
    <property type="molecule type" value="Genomic_DNA"/>
</dbReference>
<sequence>MPIPTNFSIKPRVSAKKRAFNQIQEWIIDGTLIPGEKLNDADLAQALGVSRTPIREALQLLTVQGFVEMYPGVGTQVTALKKEDVSKILPPLAVLQALAAELATSVINQETIHLLRDINTRFAQSIKNGDSDNALKLDEQFHNIIVENAHNEYISSLVSTLQSHVFRLYYHSSIIFTKRSIEEHEAILSAFEEKNKVEAARLARVNWLHPVEFFYSEHKDQTNK</sequence>
<evidence type="ECO:0000313" key="6">
    <source>
        <dbReference type="Proteomes" id="UP000626697"/>
    </source>
</evidence>
<evidence type="ECO:0000256" key="2">
    <source>
        <dbReference type="ARBA" id="ARBA00023125"/>
    </source>
</evidence>
<gene>
    <name evidence="5" type="ORF">HNP81_004079</name>
</gene>
<feature type="domain" description="HTH gntR-type" evidence="4">
    <location>
        <begin position="13"/>
        <end position="80"/>
    </location>
</feature>
<dbReference type="PROSITE" id="PS50949">
    <property type="entry name" value="HTH_GNTR"/>
    <property type="match status" value="1"/>
</dbReference>
<dbReference type="PANTHER" id="PTHR43537">
    <property type="entry name" value="TRANSCRIPTIONAL REGULATOR, GNTR FAMILY"/>
    <property type="match status" value="1"/>
</dbReference>
<dbReference type="RefSeq" id="WP_028392672.1">
    <property type="nucleotide sequence ID" value="NZ_JACJHX010000018.1"/>
</dbReference>
<dbReference type="Gene3D" id="1.20.120.530">
    <property type="entry name" value="GntR ligand-binding domain-like"/>
    <property type="match status" value="1"/>
</dbReference>
<dbReference type="CDD" id="cd07377">
    <property type="entry name" value="WHTH_GntR"/>
    <property type="match status" value="1"/>
</dbReference>
<dbReference type="GO" id="GO:0003677">
    <property type="term" value="F:DNA binding"/>
    <property type="evidence" value="ECO:0007669"/>
    <property type="project" value="UniProtKB-KW"/>
</dbReference>
<protein>
    <submittedName>
        <fullName evidence="5">DNA-binding GntR family transcriptional regulator</fullName>
    </submittedName>
</protein>
<dbReference type="SMART" id="SM00345">
    <property type="entry name" value="HTH_GNTR"/>
    <property type="match status" value="1"/>
</dbReference>
<keyword evidence="2 5" id="KW-0238">DNA-binding</keyword>
<name>A0ABR6CUQ8_9BACI</name>
<dbReference type="InterPro" id="IPR000524">
    <property type="entry name" value="Tscrpt_reg_HTH_GntR"/>
</dbReference>
<dbReference type="InterPro" id="IPR008920">
    <property type="entry name" value="TF_FadR/GntR_C"/>
</dbReference>
<reference evidence="5 6" key="1">
    <citation type="submission" date="2020-08" db="EMBL/GenBank/DDBJ databases">
        <title>Genomic Encyclopedia of Type Strains, Phase IV (KMG-IV): sequencing the most valuable type-strain genomes for metagenomic binning, comparative biology and taxonomic classification.</title>
        <authorList>
            <person name="Goeker M."/>
        </authorList>
    </citation>
    <scope>NUCLEOTIDE SEQUENCE [LARGE SCALE GENOMIC DNA]</scope>
    <source>
        <strain evidence="5 6">DSM 105481</strain>
    </source>
</reference>
<comment type="caution">
    <text evidence="5">The sequence shown here is derived from an EMBL/GenBank/DDBJ whole genome shotgun (WGS) entry which is preliminary data.</text>
</comment>
<evidence type="ECO:0000256" key="1">
    <source>
        <dbReference type="ARBA" id="ARBA00023015"/>
    </source>
</evidence>
<dbReference type="PANTHER" id="PTHR43537:SF24">
    <property type="entry name" value="GLUCONATE OPERON TRANSCRIPTIONAL REPRESSOR"/>
    <property type="match status" value="1"/>
</dbReference>
<dbReference type="Proteomes" id="UP000626697">
    <property type="component" value="Unassembled WGS sequence"/>
</dbReference>
<keyword evidence="1" id="KW-0805">Transcription regulation</keyword>
<keyword evidence="3" id="KW-0804">Transcription</keyword>